<evidence type="ECO:0000313" key="10">
    <source>
        <dbReference type="Proteomes" id="UP000837801"/>
    </source>
</evidence>
<keyword evidence="4" id="KW-0999">Mitochondrion inner membrane</keyword>
<keyword evidence="5" id="KW-1133">Transmembrane helix</keyword>
<gene>
    <name evidence="9" type="ORF">CLIB1423_14S02894</name>
</gene>
<comment type="caution">
    <text evidence="9">The sequence shown here is derived from an EMBL/GenBank/DDBJ whole genome shotgun (WGS) entry which is preliminary data.</text>
</comment>
<evidence type="ECO:0000256" key="3">
    <source>
        <dbReference type="ARBA" id="ARBA00022692"/>
    </source>
</evidence>
<organism evidence="9 10">
    <name type="scientific">[Candida] railenensis</name>
    <dbReference type="NCBI Taxonomy" id="45579"/>
    <lineage>
        <taxon>Eukaryota</taxon>
        <taxon>Fungi</taxon>
        <taxon>Dikarya</taxon>
        <taxon>Ascomycota</taxon>
        <taxon>Saccharomycotina</taxon>
        <taxon>Pichiomycetes</taxon>
        <taxon>Debaryomycetaceae</taxon>
        <taxon>Kurtzmaniella</taxon>
    </lineage>
</organism>
<dbReference type="InterPro" id="IPR013911">
    <property type="entry name" value="i-AAA_Mgr1"/>
</dbReference>
<evidence type="ECO:0000256" key="5">
    <source>
        <dbReference type="ARBA" id="ARBA00022989"/>
    </source>
</evidence>
<keyword evidence="10" id="KW-1185">Reference proteome</keyword>
<accession>A0A9P0W025</accession>
<evidence type="ECO:0000256" key="7">
    <source>
        <dbReference type="ARBA" id="ARBA00023136"/>
    </source>
</evidence>
<name>A0A9P0W025_9ASCO</name>
<dbReference type="OrthoDB" id="4087899at2759"/>
<keyword evidence="7" id="KW-0472">Membrane</keyword>
<evidence type="ECO:0000256" key="6">
    <source>
        <dbReference type="ARBA" id="ARBA00023128"/>
    </source>
</evidence>
<dbReference type="AlphaFoldDB" id="A0A9P0W025"/>
<reference evidence="9" key="1">
    <citation type="submission" date="2022-03" db="EMBL/GenBank/DDBJ databases">
        <authorList>
            <person name="Legras J.-L."/>
            <person name="Devillers H."/>
            <person name="Grondin C."/>
        </authorList>
    </citation>
    <scope>NUCLEOTIDE SEQUENCE</scope>
    <source>
        <strain evidence="9">CLIB 1423</strain>
    </source>
</reference>
<dbReference type="GO" id="GO:0008233">
    <property type="term" value="F:peptidase activity"/>
    <property type="evidence" value="ECO:0007669"/>
    <property type="project" value="UniProtKB-KW"/>
</dbReference>
<feature type="region of interest" description="Disordered" evidence="8">
    <location>
        <begin position="1"/>
        <end position="35"/>
    </location>
</feature>
<sequence>MGVYIPPPSDGSNSGSGSGSGSSGSSGSGSSGGGGGTIITIPDPSSFFPQNPSLGLKLFGPLVPAADNTGALYFLTALQITIGCVGFSRARQLRKSRLLSLGIPNTFQRKLTKYSCVLGGSYLIFQSGLEITRFIVPYDPWLEEAKYYRKVATKNGDVPSWWFGATGYYKPMSFKEWNEKVERWIVNSINMEENASKRSQQPAVIGATPVTAPGVSSTAKLIANLAQKGRYKEIYEQLKDTNVKSRDSLLAGELANVNELNKAERIDLILEGKGDVHYSEGYTKPPIILGNHGLESDEEFEVAWLNFEPWEELKLETGYDIRLIPLWRNTRQEVAEQNEWEENISAESGA</sequence>
<keyword evidence="9" id="KW-0645">Protease</keyword>
<comment type="subcellular location">
    <subcellularLocation>
        <location evidence="1">Mitochondrion inner membrane</location>
        <topology evidence="1">Multi-pass membrane protein</topology>
    </subcellularLocation>
</comment>
<protein>
    <submittedName>
        <fullName evidence="9">Mitochondrial inner membrane i-AAA protease complex subunit Mgr1p</fullName>
    </submittedName>
</protein>
<evidence type="ECO:0000256" key="2">
    <source>
        <dbReference type="ARBA" id="ARBA00009782"/>
    </source>
</evidence>
<dbReference type="GO" id="GO:0006508">
    <property type="term" value="P:proteolysis"/>
    <property type="evidence" value="ECO:0007669"/>
    <property type="project" value="UniProtKB-KW"/>
</dbReference>
<evidence type="ECO:0000313" key="9">
    <source>
        <dbReference type="EMBL" id="CAH2354135.1"/>
    </source>
</evidence>
<feature type="compositionally biased region" description="Gly residues" evidence="8">
    <location>
        <begin position="14"/>
        <end position="35"/>
    </location>
</feature>
<dbReference type="EMBL" id="CAKXYY010000014">
    <property type="protein sequence ID" value="CAH2354135.1"/>
    <property type="molecule type" value="Genomic_DNA"/>
</dbReference>
<proteinExistence type="inferred from homology"/>
<keyword evidence="6" id="KW-0496">Mitochondrion</keyword>
<dbReference type="Pfam" id="PF08602">
    <property type="entry name" value="Mgr1"/>
    <property type="match status" value="1"/>
</dbReference>
<keyword evidence="3" id="KW-0812">Transmembrane</keyword>
<keyword evidence="9" id="KW-0378">Hydrolase</keyword>
<evidence type="ECO:0000256" key="8">
    <source>
        <dbReference type="SAM" id="MobiDB-lite"/>
    </source>
</evidence>
<comment type="similarity">
    <text evidence="2">Belongs to the MGR1 family.</text>
</comment>
<dbReference type="Proteomes" id="UP000837801">
    <property type="component" value="Unassembled WGS sequence"/>
</dbReference>
<dbReference type="GO" id="GO:0005743">
    <property type="term" value="C:mitochondrial inner membrane"/>
    <property type="evidence" value="ECO:0007669"/>
    <property type="project" value="UniProtKB-SubCell"/>
</dbReference>
<evidence type="ECO:0000256" key="4">
    <source>
        <dbReference type="ARBA" id="ARBA00022792"/>
    </source>
</evidence>
<evidence type="ECO:0000256" key="1">
    <source>
        <dbReference type="ARBA" id="ARBA00004448"/>
    </source>
</evidence>